<dbReference type="InterPro" id="IPR029442">
    <property type="entry name" value="GyrI-like"/>
</dbReference>
<feature type="domain" description="AraC effector-binding" evidence="1">
    <location>
        <begin position="3"/>
        <end position="157"/>
    </location>
</feature>
<organism evidence="2 3">
    <name type="scientific">Nocardia amikacinitolerans</name>
    <dbReference type="NCBI Taxonomy" id="756689"/>
    <lineage>
        <taxon>Bacteria</taxon>
        <taxon>Bacillati</taxon>
        <taxon>Actinomycetota</taxon>
        <taxon>Actinomycetes</taxon>
        <taxon>Mycobacteriales</taxon>
        <taxon>Nocardiaceae</taxon>
        <taxon>Nocardia</taxon>
    </lineage>
</organism>
<dbReference type="SUPFAM" id="SSF55136">
    <property type="entry name" value="Probable bacterial effector-binding domain"/>
    <property type="match status" value="1"/>
</dbReference>
<dbReference type="SMART" id="SM00871">
    <property type="entry name" value="AraC_E_bind"/>
    <property type="match status" value="1"/>
</dbReference>
<dbReference type="InterPro" id="IPR035923">
    <property type="entry name" value="TT1751-like_sf"/>
</dbReference>
<dbReference type="InterPro" id="IPR011256">
    <property type="entry name" value="Reg_factor_effector_dom_sf"/>
</dbReference>
<proteinExistence type="predicted"/>
<evidence type="ECO:0000313" key="2">
    <source>
        <dbReference type="EMBL" id="SNY89538.1"/>
    </source>
</evidence>
<dbReference type="Pfam" id="PF03625">
    <property type="entry name" value="DUF302"/>
    <property type="match status" value="1"/>
</dbReference>
<dbReference type="EMBL" id="OBEG01000009">
    <property type="protein sequence ID" value="SNY89538.1"/>
    <property type="molecule type" value="Genomic_DNA"/>
</dbReference>
<dbReference type="Gene3D" id="3.20.80.10">
    <property type="entry name" value="Regulatory factor, effector binding domain"/>
    <property type="match status" value="1"/>
</dbReference>
<evidence type="ECO:0000259" key="1">
    <source>
        <dbReference type="SMART" id="SM00871"/>
    </source>
</evidence>
<sequence>MRYQVGVDQQTPQTVLELRRRVRAEHAGEDIGAGLRALQEFAAVTGLAPAGPASTTYVGDFTPGAAAEVVFTLPVAAASFGSDAGEISLQRTEPGLFAHTIHHGDYQRIGEAYRALEQWLRAGRYQVVGPPTEVYLVGPDEAVAAHDLLTQIRVPVAAAPLTVRTTSPFTDTVIAVRTALTEHGFAVLNEVDMRAALQEAADAAMENYVIVGTCHPQLAARALAIDRGIGLLLPCNIVVRADGDTTVVDAGDPQQLLTQSGHTALALIADQARRALRAVLDQVATSSSPVDNATPR</sequence>
<dbReference type="SUPFAM" id="SSF103247">
    <property type="entry name" value="TT1751-like"/>
    <property type="match status" value="1"/>
</dbReference>
<gene>
    <name evidence="2" type="ORF">SAMN04244553_6557</name>
</gene>
<dbReference type="Gene3D" id="3.30.310.70">
    <property type="entry name" value="TT1751-like domain"/>
    <property type="match status" value="1"/>
</dbReference>
<dbReference type="AlphaFoldDB" id="A0A285LXA7"/>
<dbReference type="PANTHER" id="PTHR38342:SF1">
    <property type="entry name" value="SLR5037 PROTEIN"/>
    <property type="match status" value="1"/>
</dbReference>
<dbReference type="CDD" id="cd14797">
    <property type="entry name" value="DUF302"/>
    <property type="match status" value="1"/>
</dbReference>
<protein>
    <recommendedName>
        <fullName evidence="1">AraC effector-binding domain-containing protein</fullName>
    </recommendedName>
</protein>
<name>A0A285LXA7_9NOCA</name>
<dbReference type="InterPro" id="IPR005180">
    <property type="entry name" value="DUF302"/>
</dbReference>
<accession>A0A285LXA7</accession>
<dbReference type="Pfam" id="PF06445">
    <property type="entry name" value="GyrI-like"/>
    <property type="match status" value="1"/>
</dbReference>
<dbReference type="PANTHER" id="PTHR38342">
    <property type="entry name" value="SLR5037 PROTEIN"/>
    <property type="match status" value="1"/>
</dbReference>
<dbReference type="RefSeq" id="WP_245910631.1">
    <property type="nucleotide sequence ID" value="NZ_OBEG01000009.1"/>
</dbReference>
<dbReference type="Proteomes" id="UP000219565">
    <property type="component" value="Unassembled WGS sequence"/>
</dbReference>
<evidence type="ECO:0000313" key="3">
    <source>
        <dbReference type="Proteomes" id="UP000219565"/>
    </source>
</evidence>
<keyword evidence="3" id="KW-1185">Reference proteome</keyword>
<dbReference type="STRING" id="1379680.GCA_001612615_04462"/>
<dbReference type="InterPro" id="IPR010499">
    <property type="entry name" value="AraC_E-bd"/>
</dbReference>
<reference evidence="2 3" key="1">
    <citation type="submission" date="2017-09" db="EMBL/GenBank/DDBJ databases">
        <authorList>
            <person name="Ehlers B."/>
            <person name="Leendertz F.H."/>
        </authorList>
    </citation>
    <scope>NUCLEOTIDE SEQUENCE [LARGE SCALE GENOMIC DNA]</scope>
    <source>
        <strain evidence="2 3">DSM 45537</strain>
    </source>
</reference>